<dbReference type="InterPro" id="IPR003464">
    <property type="entry name" value="Muconolactone_d_Isoase"/>
</dbReference>
<evidence type="ECO:0000256" key="3">
    <source>
        <dbReference type="ARBA" id="ARBA00010882"/>
    </source>
</evidence>
<evidence type="ECO:0000313" key="10">
    <source>
        <dbReference type="EMBL" id="MTD53698.1"/>
    </source>
</evidence>
<dbReference type="OrthoDB" id="2889526at2"/>
<dbReference type="PIRSF" id="PIRSF001486">
    <property type="entry name" value="CatC"/>
    <property type="match status" value="1"/>
</dbReference>
<sequence length="94" mass="10692">MPEYLVRIALKRPDTIDDRTWAAVLDAERAVGLDYRRRGAIQRIWRVPGTTSNVGIWSAPDVSELDQLLAGLPAFRYLTIKVEALARHYLEADQ</sequence>
<comment type="subunit">
    <text evidence="4">Homodecamer.</text>
</comment>
<evidence type="ECO:0000256" key="1">
    <source>
        <dbReference type="ARBA" id="ARBA00001739"/>
    </source>
</evidence>
<organism evidence="10 11">
    <name type="scientific">Amycolatopsis pithecellobii</name>
    <dbReference type="NCBI Taxonomy" id="664692"/>
    <lineage>
        <taxon>Bacteria</taxon>
        <taxon>Bacillati</taxon>
        <taxon>Actinomycetota</taxon>
        <taxon>Actinomycetes</taxon>
        <taxon>Pseudonocardiales</taxon>
        <taxon>Pseudonocardiaceae</taxon>
        <taxon>Amycolatopsis</taxon>
    </lineage>
</organism>
<dbReference type="GO" id="GO:0016159">
    <property type="term" value="F:muconolactone delta-isomerase activity"/>
    <property type="evidence" value="ECO:0007669"/>
    <property type="project" value="UniProtKB-EC"/>
</dbReference>
<dbReference type="Proteomes" id="UP000440096">
    <property type="component" value="Unassembled WGS sequence"/>
</dbReference>
<comment type="similarity">
    <text evidence="3 8">Belongs to the muconolactone Delta-isomerase family.</text>
</comment>
<dbReference type="Gene3D" id="3.30.70.1060">
    <property type="entry name" value="Dimeric alpha+beta barrel"/>
    <property type="match status" value="1"/>
</dbReference>
<feature type="domain" description="Muconolactone isomerase" evidence="9">
    <location>
        <begin position="3"/>
        <end position="89"/>
    </location>
</feature>
<comment type="caution">
    <text evidence="10">The sequence shown here is derived from an EMBL/GenBank/DDBJ whole genome shotgun (WGS) entry which is preliminary data.</text>
</comment>
<dbReference type="UniPathway" id="UPA00157">
    <property type="reaction ID" value="UER00260"/>
</dbReference>
<keyword evidence="7 8" id="KW-0413">Isomerase</keyword>
<evidence type="ECO:0000256" key="8">
    <source>
        <dbReference type="PIRNR" id="PIRNR001486"/>
    </source>
</evidence>
<evidence type="ECO:0000256" key="4">
    <source>
        <dbReference type="ARBA" id="ARBA00011365"/>
    </source>
</evidence>
<dbReference type="InterPro" id="IPR011008">
    <property type="entry name" value="Dimeric_a/b-barrel"/>
</dbReference>
<proteinExistence type="inferred from homology"/>
<dbReference type="Pfam" id="PF02426">
    <property type="entry name" value="MIase"/>
    <property type="match status" value="1"/>
</dbReference>
<evidence type="ECO:0000313" key="11">
    <source>
        <dbReference type="Proteomes" id="UP000440096"/>
    </source>
</evidence>
<evidence type="ECO:0000256" key="7">
    <source>
        <dbReference type="ARBA" id="ARBA00023235"/>
    </source>
</evidence>
<dbReference type="AlphaFoldDB" id="A0A6N7YP91"/>
<comment type="pathway">
    <text evidence="2 8">Aromatic compound metabolism; beta-ketoadipate pathway; 5-oxo-4,5-dihydro-2-furylacetate from catechol: step 3/3.</text>
</comment>
<dbReference type="GO" id="GO:0042952">
    <property type="term" value="P:beta-ketoadipate pathway"/>
    <property type="evidence" value="ECO:0007669"/>
    <property type="project" value="UniProtKB-UniPathway"/>
</dbReference>
<dbReference type="InterPro" id="IPR026029">
    <property type="entry name" value="MLI_dom"/>
</dbReference>
<dbReference type="EC" id="5.3.3.4" evidence="5 8"/>
<comment type="catalytic activity">
    <reaction evidence="1 8">
        <text>(S)-muconolactone = (4,5-dihydro-5-oxofuran-2-yl)-acetate</text>
        <dbReference type="Rhea" id="RHEA:12348"/>
        <dbReference type="ChEBI" id="CHEBI:58425"/>
        <dbReference type="ChEBI" id="CHEBI:58736"/>
        <dbReference type="EC" id="5.3.3.4"/>
    </reaction>
</comment>
<accession>A0A6N7YP91</accession>
<evidence type="ECO:0000256" key="6">
    <source>
        <dbReference type="ARBA" id="ARBA00022797"/>
    </source>
</evidence>
<evidence type="ECO:0000259" key="9">
    <source>
        <dbReference type="Pfam" id="PF02426"/>
    </source>
</evidence>
<keyword evidence="11" id="KW-1185">Reference proteome</keyword>
<gene>
    <name evidence="10" type="ORF">GKO32_06820</name>
</gene>
<keyword evidence="6 8" id="KW-0058">Aromatic hydrocarbons catabolism</keyword>
<dbReference type="EMBL" id="WMBA01000007">
    <property type="protein sequence ID" value="MTD53698.1"/>
    <property type="molecule type" value="Genomic_DNA"/>
</dbReference>
<dbReference type="RefSeq" id="WP_154755938.1">
    <property type="nucleotide sequence ID" value="NZ_WMBA01000007.1"/>
</dbReference>
<evidence type="ECO:0000256" key="2">
    <source>
        <dbReference type="ARBA" id="ARBA00005193"/>
    </source>
</evidence>
<reference evidence="10 11" key="1">
    <citation type="submission" date="2019-11" db="EMBL/GenBank/DDBJ databases">
        <title>Draft genome of Amycolatopsis RM579.</title>
        <authorList>
            <person name="Duangmal K."/>
            <person name="Mingma R."/>
        </authorList>
    </citation>
    <scope>NUCLEOTIDE SEQUENCE [LARGE SCALE GENOMIC DNA]</scope>
    <source>
        <strain evidence="10 11">RM579</strain>
    </source>
</reference>
<name>A0A6N7YP91_9PSEU</name>
<dbReference type="SUPFAM" id="SSF54909">
    <property type="entry name" value="Dimeric alpha+beta barrel"/>
    <property type="match status" value="1"/>
</dbReference>
<evidence type="ECO:0000256" key="5">
    <source>
        <dbReference type="ARBA" id="ARBA00012070"/>
    </source>
</evidence>
<protein>
    <recommendedName>
        <fullName evidence="5 8">Muconolactone Delta-isomerase</fullName>
        <shortName evidence="8">MIase</shortName>
        <ecNumber evidence="5 8">5.3.3.4</ecNumber>
    </recommendedName>
</protein>